<feature type="region of interest" description="Disordered" evidence="1">
    <location>
        <begin position="26"/>
        <end position="115"/>
    </location>
</feature>
<protein>
    <submittedName>
        <fullName evidence="2">Uncharacterized protein</fullName>
    </submittedName>
</protein>
<name>A0A9I9CD39_CUCME</name>
<organism evidence="2">
    <name type="scientific">Cucumis melo</name>
    <name type="common">Muskmelon</name>
    <dbReference type="NCBI Taxonomy" id="3656"/>
    <lineage>
        <taxon>Eukaryota</taxon>
        <taxon>Viridiplantae</taxon>
        <taxon>Streptophyta</taxon>
        <taxon>Embryophyta</taxon>
        <taxon>Tracheophyta</taxon>
        <taxon>Spermatophyta</taxon>
        <taxon>Magnoliopsida</taxon>
        <taxon>eudicotyledons</taxon>
        <taxon>Gunneridae</taxon>
        <taxon>Pentapetalae</taxon>
        <taxon>rosids</taxon>
        <taxon>fabids</taxon>
        <taxon>Cucurbitales</taxon>
        <taxon>Cucurbitaceae</taxon>
        <taxon>Benincaseae</taxon>
        <taxon>Cucumis</taxon>
    </lineage>
</organism>
<accession>A0A9I9CD39</accession>
<feature type="compositionally biased region" description="Basic and acidic residues" evidence="1">
    <location>
        <begin position="63"/>
        <end position="75"/>
    </location>
</feature>
<feature type="compositionally biased region" description="Basic and acidic residues" evidence="1">
    <location>
        <begin position="82"/>
        <end position="99"/>
    </location>
</feature>
<evidence type="ECO:0000256" key="1">
    <source>
        <dbReference type="SAM" id="MobiDB-lite"/>
    </source>
</evidence>
<dbReference type="Gramene" id="MELO3C001707.2.1">
    <property type="protein sequence ID" value="MELO3C001707.2.1"/>
    <property type="gene ID" value="MELO3C001707.2"/>
</dbReference>
<feature type="compositionally biased region" description="Acidic residues" evidence="1">
    <location>
        <begin position="50"/>
        <end position="62"/>
    </location>
</feature>
<reference evidence="2" key="1">
    <citation type="submission" date="2023-03" db="UniProtKB">
        <authorList>
            <consortium name="EnsemblPlants"/>
        </authorList>
    </citation>
    <scope>IDENTIFICATION</scope>
</reference>
<dbReference type="EnsemblPlants" id="MELO3C001707.2.1">
    <property type="protein sequence ID" value="MELO3C001707.2.1"/>
    <property type="gene ID" value="MELO3C001707.2"/>
</dbReference>
<proteinExistence type="predicted"/>
<sequence>MRVAASWSDDERRWRWLGFDGRRRRDGLRLADGGCGERPARLRTPTEMEIGAEDGDGEDGDGGGDKKRTPEKEKTTGAGGAVEKKEEAKVKKENRGGERETEEEGELSAAGGWKRIGNGWLRRTSVCGRR</sequence>
<dbReference type="AlphaFoldDB" id="A0A9I9CD39"/>
<evidence type="ECO:0000313" key="2">
    <source>
        <dbReference type="EnsemblPlants" id="MELO3C001707.2.1"/>
    </source>
</evidence>